<dbReference type="AlphaFoldDB" id="A0A841JU72"/>
<dbReference type="Gene3D" id="3.40.1620.10">
    <property type="entry name" value="YefM-like domain"/>
    <property type="match status" value="1"/>
</dbReference>
<dbReference type="RefSeq" id="WP_050057745.1">
    <property type="nucleotide sequence ID" value="NZ_JACHEK010000001.1"/>
</dbReference>
<evidence type="ECO:0000313" key="3">
    <source>
        <dbReference type="EMBL" id="MBB6142531.1"/>
    </source>
</evidence>
<accession>A0A841JU72</accession>
<gene>
    <name evidence="3" type="ORF">HNQ77_000469</name>
</gene>
<dbReference type="InterPro" id="IPR051416">
    <property type="entry name" value="phD-YefM_TA_antitoxins"/>
</dbReference>
<evidence type="ECO:0000256" key="1">
    <source>
        <dbReference type="ARBA" id="ARBA00009981"/>
    </source>
</evidence>
<organism evidence="3 4">
    <name type="scientific">Silvibacterium bohemicum</name>
    <dbReference type="NCBI Taxonomy" id="1577686"/>
    <lineage>
        <taxon>Bacteria</taxon>
        <taxon>Pseudomonadati</taxon>
        <taxon>Acidobacteriota</taxon>
        <taxon>Terriglobia</taxon>
        <taxon>Terriglobales</taxon>
        <taxon>Acidobacteriaceae</taxon>
        <taxon>Silvibacterium</taxon>
    </lineage>
</organism>
<comment type="similarity">
    <text evidence="1 2">Belongs to the phD/YefM antitoxin family.</text>
</comment>
<evidence type="ECO:0000313" key="4">
    <source>
        <dbReference type="Proteomes" id="UP000538666"/>
    </source>
</evidence>
<reference evidence="3 4" key="1">
    <citation type="submission" date="2020-08" db="EMBL/GenBank/DDBJ databases">
        <title>Genomic Encyclopedia of Type Strains, Phase IV (KMG-IV): sequencing the most valuable type-strain genomes for metagenomic binning, comparative biology and taxonomic classification.</title>
        <authorList>
            <person name="Goeker M."/>
        </authorList>
    </citation>
    <scope>NUCLEOTIDE SEQUENCE [LARGE SCALE GENOMIC DNA]</scope>
    <source>
        <strain evidence="3 4">DSM 103733</strain>
    </source>
</reference>
<name>A0A841JU72_9BACT</name>
<comment type="caution">
    <text evidence="3">The sequence shown here is derived from an EMBL/GenBank/DDBJ whole genome shotgun (WGS) entry which is preliminary data.</text>
</comment>
<dbReference type="InterPro" id="IPR036165">
    <property type="entry name" value="YefM-like_sf"/>
</dbReference>
<keyword evidence="4" id="KW-1185">Reference proteome</keyword>
<sequence length="95" mass="10840">MRTVNIGDLKNQLSAYLQYVRNGEEVVIRDRNQPIARILPFHLENAAEEETQLVASGAMRLPERKMNWDSFWSLQKGKVSPEASLKAALESRGDR</sequence>
<dbReference type="Pfam" id="PF02604">
    <property type="entry name" value="PhdYeFM_antitox"/>
    <property type="match status" value="1"/>
</dbReference>
<evidence type="ECO:0000256" key="2">
    <source>
        <dbReference type="RuleBase" id="RU362080"/>
    </source>
</evidence>
<dbReference type="Proteomes" id="UP000538666">
    <property type="component" value="Unassembled WGS sequence"/>
</dbReference>
<proteinExistence type="inferred from homology"/>
<dbReference type="EMBL" id="JACHEK010000001">
    <property type="protein sequence ID" value="MBB6142531.1"/>
    <property type="molecule type" value="Genomic_DNA"/>
</dbReference>
<dbReference type="OrthoDB" id="9800503at2"/>
<dbReference type="NCBIfam" id="TIGR01552">
    <property type="entry name" value="phd_fam"/>
    <property type="match status" value="1"/>
</dbReference>
<dbReference type="InterPro" id="IPR006442">
    <property type="entry name" value="Antitoxin_Phd/YefM"/>
</dbReference>
<dbReference type="SUPFAM" id="SSF143120">
    <property type="entry name" value="YefM-like"/>
    <property type="match status" value="1"/>
</dbReference>
<protein>
    <recommendedName>
        <fullName evidence="2">Antitoxin</fullName>
    </recommendedName>
</protein>
<dbReference type="PANTHER" id="PTHR35377">
    <property type="entry name" value="ANTITOXIN VAPB49-RELATED-RELATED"/>
    <property type="match status" value="1"/>
</dbReference>
<dbReference type="PANTHER" id="PTHR35377:SF8">
    <property type="entry name" value="ANTITOXIN VAPB22"/>
    <property type="match status" value="1"/>
</dbReference>
<comment type="function">
    <text evidence="2">Antitoxin component of a type II toxin-antitoxin (TA) system.</text>
</comment>